<reference evidence="7" key="1">
    <citation type="journal article" date="2020" name="Fungal Divers.">
        <title>Resolving the Mortierellaceae phylogeny through synthesis of multi-gene phylogenetics and phylogenomics.</title>
        <authorList>
            <person name="Vandepol N."/>
            <person name="Liber J."/>
            <person name="Desiro A."/>
            <person name="Na H."/>
            <person name="Kennedy M."/>
            <person name="Barry K."/>
            <person name="Grigoriev I.V."/>
            <person name="Miller A.N."/>
            <person name="O'Donnell K."/>
            <person name="Stajich J.E."/>
            <person name="Bonito G."/>
        </authorList>
    </citation>
    <scope>NUCLEOTIDE SEQUENCE</scope>
    <source>
        <strain evidence="7">NRRL 6426</strain>
    </source>
</reference>
<protein>
    <recommendedName>
        <fullName evidence="6">FAD-binding domain-containing protein</fullName>
    </recommendedName>
</protein>
<dbReference type="InterPro" id="IPR050562">
    <property type="entry name" value="FAD_mOase_fung"/>
</dbReference>
<dbReference type="OrthoDB" id="655030at2759"/>
<evidence type="ECO:0000313" key="8">
    <source>
        <dbReference type="Proteomes" id="UP000748756"/>
    </source>
</evidence>
<evidence type="ECO:0000259" key="6">
    <source>
        <dbReference type="Pfam" id="PF01494"/>
    </source>
</evidence>
<dbReference type="PRINTS" id="PR00420">
    <property type="entry name" value="RNGMNOXGNASE"/>
</dbReference>
<keyword evidence="8" id="KW-1185">Reference proteome</keyword>
<gene>
    <name evidence="7" type="ORF">BG015_002114</name>
</gene>
<keyword evidence="2" id="KW-0285">Flavoprotein</keyword>
<evidence type="ECO:0000256" key="2">
    <source>
        <dbReference type="ARBA" id="ARBA00022630"/>
    </source>
</evidence>
<comment type="similarity">
    <text evidence="1">Belongs to the paxM FAD-dependent monooxygenase family.</text>
</comment>
<keyword evidence="5" id="KW-0472">Membrane</keyword>
<name>A0A9P5RPF7_9FUNG</name>
<dbReference type="AlphaFoldDB" id="A0A9P5RPF7"/>
<dbReference type="PANTHER" id="PTHR47356">
    <property type="entry name" value="FAD-DEPENDENT MONOOXYGENASE ASQG-RELATED"/>
    <property type="match status" value="1"/>
</dbReference>
<evidence type="ECO:0000313" key="7">
    <source>
        <dbReference type="EMBL" id="KAF9139272.1"/>
    </source>
</evidence>
<evidence type="ECO:0000256" key="4">
    <source>
        <dbReference type="ARBA" id="ARBA00023002"/>
    </source>
</evidence>
<comment type="caution">
    <text evidence="7">The sequence shown here is derived from an EMBL/GenBank/DDBJ whole genome shotgun (WGS) entry which is preliminary data.</text>
</comment>
<keyword evidence="4" id="KW-0560">Oxidoreductase</keyword>
<feature type="domain" description="FAD-binding" evidence="6">
    <location>
        <begin position="304"/>
        <end position="384"/>
    </location>
</feature>
<dbReference type="PANTHER" id="PTHR47356:SF2">
    <property type="entry name" value="FAD-BINDING DOMAIN-CONTAINING PROTEIN-RELATED"/>
    <property type="match status" value="1"/>
</dbReference>
<dbReference type="SUPFAM" id="SSF51905">
    <property type="entry name" value="FAD/NAD(P)-binding domain"/>
    <property type="match status" value="1"/>
</dbReference>
<feature type="transmembrane region" description="Helical" evidence="5">
    <location>
        <begin position="12"/>
        <end position="29"/>
    </location>
</feature>
<evidence type="ECO:0000256" key="5">
    <source>
        <dbReference type="SAM" id="Phobius"/>
    </source>
</evidence>
<dbReference type="GO" id="GO:0071949">
    <property type="term" value="F:FAD binding"/>
    <property type="evidence" value="ECO:0007669"/>
    <property type="project" value="InterPro"/>
</dbReference>
<dbReference type="InterPro" id="IPR002938">
    <property type="entry name" value="FAD-bd"/>
</dbReference>
<accession>A0A9P5RPF7</accession>
<evidence type="ECO:0000256" key="1">
    <source>
        <dbReference type="ARBA" id="ARBA00007992"/>
    </source>
</evidence>
<dbReference type="InterPro" id="IPR036188">
    <property type="entry name" value="FAD/NAD-bd_sf"/>
</dbReference>
<evidence type="ECO:0000256" key="3">
    <source>
        <dbReference type="ARBA" id="ARBA00022827"/>
    </source>
</evidence>
<proteinExistence type="inferred from homology"/>
<dbReference type="GO" id="GO:0004497">
    <property type="term" value="F:monooxygenase activity"/>
    <property type="evidence" value="ECO:0007669"/>
    <property type="project" value="InterPro"/>
</dbReference>
<dbReference type="EMBL" id="JAAAUQ010001401">
    <property type="protein sequence ID" value="KAF9139272.1"/>
    <property type="molecule type" value="Genomic_DNA"/>
</dbReference>
<sequence length="463" mass="51793">MPPTDNATNRPKVLIVAAGLGGLALGMILQKTDTPYEIFERAPHIKPLGMHTMLKSGSINSLTGVTAPLFKQLGIWDEFRSLSKLSTTLQVITAPGLNPEFVVADVADVDDPVKRYGAEARALPRPVLYDLLLRQIPKERIHFGKMILKTQQDDNGIIIAYGAYSVVRQNLYAQLQKESKLPASDATPLPFVNICLVGQTRPLTLEEFPDLAKLECQFKNILAKDRPYATLHFVIAQNTVCYSVLHYLVGETTKDDDAFRDVQWDQEAAQAMCNEVRDFPVDSGREKQLALGDLLDWTPNKEFISKVMLEEMVFQTWSHGHTVLVGDACHKANPAGGSGAINALHDAAMLANYIHALPDHPTTKEIEASFLAYKNERMPWVEEAFSASLVFRHMVDSGWKAAIVRFLMKNMPKWMNGIVERKSLSNRPQLYFLPLDTTPTEMRLAVQPSLHLKRPEQKHAVAE</sequence>
<organism evidence="7 8">
    <name type="scientific">Linnemannia schmuckeri</name>
    <dbReference type="NCBI Taxonomy" id="64567"/>
    <lineage>
        <taxon>Eukaryota</taxon>
        <taxon>Fungi</taxon>
        <taxon>Fungi incertae sedis</taxon>
        <taxon>Mucoromycota</taxon>
        <taxon>Mortierellomycotina</taxon>
        <taxon>Mortierellomycetes</taxon>
        <taxon>Mortierellales</taxon>
        <taxon>Mortierellaceae</taxon>
        <taxon>Linnemannia</taxon>
    </lineage>
</organism>
<dbReference type="Pfam" id="PF01494">
    <property type="entry name" value="FAD_binding_3"/>
    <property type="match status" value="1"/>
</dbReference>
<keyword evidence="5" id="KW-1133">Transmembrane helix</keyword>
<keyword evidence="3" id="KW-0274">FAD</keyword>
<keyword evidence="5" id="KW-0812">Transmembrane</keyword>
<dbReference type="Gene3D" id="3.50.50.60">
    <property type="entry name" value="FAD/NAD(P)-binding domain"/>
    <property type="match status" value="1"/>
</dbReference>
<dbReference type="Proteomes" id="UP000748756">
    <property type="component" value="Unassembled WGS sequence"/>
</dbReference>